<evidence type="ECO:0000313" key="9">
    <source>
        <dbReference type="EMBL" id="RST97727.1"/>
    </source>
</evidence>
<feature type="transmembrane region" description="Helical" evidence="8">
    <location>
        <begin position="170"/>
        <end position="190"/>
    </location>
</feature>
<accession>A0A429ZVC1</accession>
<name>A0A429ZVC1_9ENTE</name>
<dbReference type="GeneID" id="98566753"/>
<gene>
    <name evidence="9" type="ORF">CBF35_00100</name>
</gene>
<proteinExistence type="predicted"/>
<comment type="subcellular location">
    <subcellularLocation>
        <location evidence="1">Membrane</location>
        <topology evidence="1">Multi-pass membrane protein</topology>
    </subcellularLocation>
</comment>
<evidence type="ECO:0000256" key="6">
    <source>
        <dbReference type="ARBA" id="ARBA00022989"/>
    </source>
</evidence>
<keyword evidence="5 8" id="KW-0812">Transmembrane</keyword>
<feature type="transmembrane region" description="Helical" evidence="8">
    <location>
        <begin position="114"/>
        <end position="133"/>
    </location>
</feature>
<dbReference type="GO" id="GO:0042371">
    <property type="term" value="P:vitamin K biosynthetic process"/>
    <property type="evidence" value="ECO:0007669"/>
    <property type="project" value="TreeGrafter"/>
</dbReference>
<dbReference type="UniPathway" id="UPA00079"/>
<evidence type="ECO:0000256" key="4">
    <source>
        <dbReference type="ARBA" id="ARBA00022679"/>
    </source>
</evidence>
<dbReference type="GO" id="GO:0004659">
    <property type="term" value="F:prenyltransferase activity"/>
    <property type="evidence" value="ECO:0007669"/>
    <property type="project" value="InterPro"/>
</dbReference>
<dbReference type="CDD" id="cd13962">
    <property type="entry name" value="PT_UbiA_UBIAD1"/>
    <property type="match status" value="1"/>
</dbReference>
<feature type="transmembrane region" description="Helical" evidence="8">
    <location>
        <begin position="12"/>
        <end position="29"/>
    </location>
</feature>
<dbReference type="Gene3D" id="1.10.357.140">
    <property type="entry name" value="UbiA prenyltransferase"/>
    <property type="match status" value="1"/>
</dbReference>
<keyword evidence="7 8" id="KW-0472">Membrane</keyword>
<dbReference type="Pfam" id="PF01040">
    <property type="entry name" value="UbiA"/>
    <property type="match status" value="1"/>
</dbReference>
<dbReference type="InterPro" id="IPR026046">
    <property type="entry name" value="UBIAD1"/>
</dbReference>
<evidence type="ECO:0000256" key="3">
    <source>
        <dbReference type="ARBA" id="ARBA00022428"/>
    </source>
</evidence>
<protein>
    <submittedName>
        <fullName evidence="9">Prenyltransferase</fullName>
    </submittedName>
</protein>
<dbReference type="Proteomes" id="UP000287239">
    <property type="component" value="Unassembled WGS sequence"/>
</dbReference>
<evidence type="ECO:0000256" key="2">
    <source>
        <dbReference type="ARBA" id="ARBA00004863"/>
    </source>
</evidence>
<reference evidence="9 10" key="1">
    <citation type="submission" date="2017-05" db="EMBL/GenBank/DDBJ databases">
        <title>Vagococcus spp. assemblies.</title>
        <authorList>
            <person name="Gulvik C.A."/>
        </authorList>
    </citation>
    <scope>NUCLEOTIDE SEQUENCE [LARGE SCALE GENOMIC DNA]</scope>
    <source>
        <strain evidence="9 10">NCFB 2777</strain>
    </source>
</reference>
<keyword evidence="6 8" id="KW-1133">Transmembrane helix</keyword>
<feature type="transmembrane region" description="Helical" evidence="8">
    <location>
        <begin position="278"/>
        <end position="299"/>
    </location>
</feature>
<organism evidence="9 10">
    <name type="scientific">Vagococcus salmoninarum</name>
    <dbReference type="NCBI Taxonomy" id="2739"/>
    <lineage>
        <taxon>Bacteria</taxon>
        <taxon>Bacillati</taxon>
        <taxon>Bacillota</taxon>
        <taxon>Bacilli</taxon>
        <taxon>Lactobacillales</taxon>
        <taxon>Enterococcaceae</taxon>
        <taxon>Vagococcus</taxon>
    </lineage>
</organism>
<dbReference type="OrthoDB" id="9767568at2"/>
<dbReference type="InterPro" id="IPR044878">
    <property type="entry name" value="UbiA_sf"/>
</dbReference>
<feature type="transmembrane region" description="Helical" evidence="8">
    <location>
        <begin position="41"/>
        <end position="58"/>
    </location>
</feature>
<dbReference type="GO" id="GO:0009234">
    <property type="term" value="P:menaquinone biosynthetic process"/>
    <property type="evidence" value="ECO:0007669"/>
    <property type="project" value="UniProtKB-UniPathway"/>
</dbReference>
<dbReference type="AlphaFoldDB" id="A0A429ZVC1"/>
<dbReference type="PANTHER" id="PTHR13929:SF0">
    <property type="entry name" value="UBIA PRENYLTRANSFERASE DOMAIN-CONTAINING PROTEIN 1"/>
    <property type="match status" value="1"/>
</dbReference>
<evidence type="ECO:0000256" key="7">
    <source>
        <dbReference type="ARBA" id="ARBA00023136"/>
    </source>
</evidence>
<sequence length="300" mass="33560">MTFKQLWELGEIYTAPLNLFLILLGASFAKGEFGVFGNWRLVIYIFTIVFFHIAVNIFNNYMDYQNASEEHDYKEASNIIGREGLSLPLVKGVFYGFMAASGLLGLILVMNTNWFLVIIGFIGYYVGLFYSAGPRPLNSLPIAETVTSIASGFLVPFVAAYVVSFPTGEFTLSYAAQLFLVCLPPVLMMFNNLLANNTCDLKEDIVNGRKTLVYYIGQPKAVRLLQVFFLLSFGLLPVLVLLGLAPWPVLVLILLVPKLWQQLKGYFGTQDKQKTFPLVLKSMASIMVGYPVLYFIGVLF</sequence>
<dbReference type="PANTHER" id="PTHR13929">
    <property type="entry name" value="1,4-DIHYDROXY-2-NAPHTHOATE OCTAPRENYLTRANSFERASE"/>
    <property type="match status" value="1"/>
</dbReference>
<feature type="transmembrane region" description="Helical" evidence="8">
    <location>
        <begin position="227"/>
        <end position="257"/>
    </location>
</feature>
<evidence type="ECO:0000256" key="5">
    <source>
        <dbReference type="ARBA" id="ARBA00022692"/>
    </source>
</evidence>
<keyword evidence="3" id="KW-0474">Menaquinone biosynthesis</keyword>
<dbReference type="InterPro" id="IPR000537">
    <property type="entry name" value="UbiA_prenyltransferase"/>
</dbReference>
<comment type="caution">
    <text evidence="9">The sequence shown here is derived from an EMBL/GenBank/DDBJ whole genome shotgun (WGS) entry which is preliminary data.</text>
</comment>
<keyword evidence="10" id="KW-1185">Reference proteome</keyword>
<comment type="pathway">
    <text evidence="2">Quinol/quinone metabolism; menaquinone biosynthesis.</text>
</comment>
<dbReference type="GO" id="GO:0016020">
    <property type="term" value="C:membrane"/>
    <property type="evidence" value="ECO:0007669"/>
    <property type="project" value="UniProtKB-SubCell"/>
</dbReference>
<dbReference type="RefSeq" id="WP_126777880.1">
    <property type="nucleotide sequence ID" value="NZ_NGJU01000001.1"/>
</dbReference>
<dbReference type="EMBL" id="NGJU01000001">
    <property type="protein sequence ID" value="RST97727.1"/>
    <property type="molecule type" value="Genomic_DNA"/>
</dbReference>
<evidence type="ECO:0000313" key="10">
    <source>
        <dbReference type="Proteomes" id="UP000287239"/>
    </source>
</evidence>
<feature type="transmembrane region" description="Helical" evidence="8">
    <location>
        <begin position="92"/>
        <end position="109"/>
    </location>
</feature>
<feature type="transmembrane region" description="Helical" evidence="8">
    <location>
        <begin position="145"/>
        <end position="163"/>
    </location>
</feature>
<keyword evidence="4 9" id="KW-0808">Transferase</keyword>
<evidence type="ECO:0000256" key="1">
    <source>
        <dbReference type="ARBA" id="ARBA00004141"/>
    </source>
</evidence>
<evidence type="ECO:0000256" key="8">
    <source>
        <dbReference type="SAM" id="Phobius"/>
    </source>
</evidence>